<reference evidence="1" key="1">
    <citation type="submission" date="2021-02" db="EMBL/GenBank/DDBJ databases">
        <authorList>
            <person name="Dougan E. K."/>
            <person name="Rhodes N."/>
            <person name="Thang M."/>
            <person name="Chan C."/>
        </authorList>
    </citation>
    <scope>NUCLEOTIDE SEQUENCE</scope>
</reference>
<gene>
    <name evidence="1" type="ORF">PGLA2088_LOCUS19962</name>
    <name evidence="2" type="ORF">PGLA2088_LOCUS26871</name>
</gene>
<dbReference type="Proteomes" id="UP000626109">
    <property type="component" value="Unassembled WGS sequence"/>
</dbReference>
<protein>
    <submittedName>
        <fullName evidence="1">Uncharacterized protein</fullName>
    </submittedName>
</protein>
<evidence type="ECO:0000313" key="1">
    <source>
        <dbReference type="EMBL" id="CAE8676616.1"/>
    </source>
</evidence>
<dbReference type="EMBL" id="CAJNNW010027228">
    <property type="protein sequence ID" value="CAE8690265.1"/>
    <property type="molecule type" value="Genomic_DNA"/>
</dbReference>
<comment type="caution">
    <text evidence="1">The sequence shown here is derived from an EMBL/GenBank/DDBJ whole genome shotgun (WGS) entry which is preliminary data.</text>
</comment>
<evidence type="ECO:0000313" key="2">
    <source>
        <dbReference type="EMBL" id="CAE8690265.1"/>
    </source>
</evidence>
<dbReference type="EMBL" id="CAJNNW010025272">
    <property type="protein sequence ID" value="CAE8676616.1"/>
    <property type="molecule type" value="Genomic_DNA"/>
</dbReference>
<name>A0A813JGW1_POLGL</name>
<proteinExistence type="predicted"/>
<sequence>SNFSREVHAEDTLWALECPLKFSIFRGREPLGRVLGGAEAALGELSGADFGPGHDKVLRSFVETVSANSHFFSP</sequence>
<dbReference type="AlphaFoldDB" id="A0A813JGW1"/>
<accession>A0A813JGW1</accession>
<feature type="non-terminal residue" evidence="1">
    <location>
        <position position="74"/>
    </location>
</feature>
<organism evidence="1 3">
    <name type="scientific">Polarella glacialis</name>
    <name type="common">Dinoflagellate</name>
    <dbReference type="NCBI Taxonomy" id="89957"/>
    <lineage>
        <taxon>Eukaryota</taxon>
        <taxon>Sar</taxon>
        <taxon>Alveolata</taxon>
        <taxon>Dinophyceae</taxon>
        <taxon>Suessiales</taxon>
        <taxon>Suessiaceae</taxon>
        <taxon>Polarella</taxon>
    </lineage>
</organism>
<evidence type="ECO:0000313" key="3">
    <source>
        <dbReference type="Proteomes" id="UP000626109"/>
    </source>
</evidence>